<dbReference type="RefSeq" id="WP_345973687.1">
    <property type="nucleotide sequence ID" value="NZ_CP147920.1"/>
</dbReference>
<evidence type="ECO:0000313" key="4">
    <source>
        <dbReference type="Proteomes" id="UP001447842"/>
    </source>
</evidence>
<dbReference type="SUPFAM" id="SSF55073">
    <property type="entry name" value="Nucleotide cyclase"/>
    <property type="match status" value="1"/>
</dbReference>
<keyword evidence="3" id="KW-0808">Transferase</keyword>
<keyword evidence="4" id="KW-1185">Reference proteome</keyword>
<keyword evidence="1" id="KW-0812">Transmembrane</keyword>
<feature type="domain" description="GGDEF" evidence="2">
    <location>
        <begin position="263"/>
        <end position="395"/>
    </location>
</feature>
<dbReference type="NCBIfam" id="TIGR00254">
    <property type="entry name" value="GGDEF"/>
    <property type="match status" value="1"/>
</dbReference>
<keyword evidence="1" id="KW-0472">Membrane</keyword>
<dbReference type="EC" id="2.7.7.65" evidence="3"/>
<accession>A0ABZ3HEM0</accession>
<dbReference type="PROSITE" id="PS50887">
    <property type="entry name" value="GGDEF"/>
    <property type="match status" value="1"/>
</dbReference>
<proteinExistence type="predicted"/>
<dbReference type="SMART" id="SM00267">
    <property type="entry name" value="GGDEF"/>
    <property type="match status" value="1"/>
</dbReference>
<protein>
    <submittedName>
        <fullName evidence="3">Diguanylate cyclase</fullName>
        <ecNumber evidence="3">2.7.7.65</ecNumber>
    </submittedName>
</protein>
<sequence>MKTSIKKLLSSVQFNATLLILFTLLSGLLLASSYATYKRIDNMAEQERLVHSLAKMDRADPALDRIRASGVLSRLPILIDALDSENVYEIANSLIFREAKTRSKYTNLLRERDRVLNASASAYFNASVDSPSRRDDMLRAVENYTTLFYPLTKLQNNTLYQYSLLVGAMLILVLLWGFVVMTAARNASKTILGDIYALHPQEGATRASVKFKTTEINTIALKIRQESGDAASANGKKDEVTQLPNYEGVKIGFDRRPKASKDMHAFVCIFEIDNYSKLVNHFPQSVIDPILIKITSIMKLHKMQNDQIGRIHGGQFIAVLLRSDKHKALEECNHIRQMIEENRFKMPHDSFPITLSGGFASKTASQTLDDAVKNAKERLRMAQEKGGNCVSDTNNNTKML</sequence>
<keyword evidence="1" id="KW-1133">Transmembrane helix</keyword>
<keyword evidence="3" id="KW-0548">Nucleotidyltransferase</keyword>
<dbReference type="Proteomes" id="UP001447842">
    <property type="component" value="Chromosome"/>
</dbReference>
<gene>
    <name evidence="3" type="ORF">WCY31_06080</name>
</gene>
<dbReference type="GO" id="GO:0052621">
    <property type="term" value="F:diguanylate cyclase activity"/>
    <property type="evidence" value="ECO:0007669"/>
    <property type="project" value="UniProtKB-EC"/>
</dbReference>
<dbReference type="InterPro" id="IPR029787">
    <property type="entry name" value="Nucleotide_cyclase"/>
</dbReference>
<feature type="transmembrane region" description="Helical" evidence="1">
    <location>
        <begin position="159"/>
        <end position="179"/>
    </location>
</feature>
<dbReference type="InterPro" id="IPR043128">
    <property type="entry name" value="Rev_trsase/Diguanyl_cyclase"/>
</dbReference>
<evidence type="ECO:0000313" key="3">
    <source>
        <dbReference type="EMBL" id="XAU16274.1"/>
    </source>
</evidence>
<dbReference type="Gene3D" id="3.30.70.270">
    <property type="match status" value="1"/>
</dbReference>
<dbReference type="InterPro" id="IPR000160">
    <property type="entry name" value="GGDEF_dom"/>
</dbReference>
<evidence type="ECO:0000259" key="2">
    <source>
        <dbReference type="PROSITE" id="PS50887"/>
    </source>
</evidence>
<name>A0ABZ3HEM0_9BACT</name>
<dbReference type="EMBL" id="CP147920">
    <property type="protein sequence ID" value="XAU16274.1"/>
    <property type="molecule type" value="Genomic_DNA"/>
</dbReference>
<dbReference type="Pfam" id="PF00990">
    <property type="entry name" value="GGDEF"/>
    <property type="match status" value="1"/>
</dbReference>
<reference evidence="3 4" key="1">
    <citation type="submission" date="2024-03" db="EMBL/GenBank/DDBJ databases">
        <title>Sulfurimonas sp. HSL3-1.</title>
        <authorList>
            <person name="Wang S."/>
        </authorList>
    </citation>
    <scope>NUCLEOTIDE SEQUENCE [LARGE SCALE GENOMIC DNA]</scope>
    <source>
        <strain evidence="3 4">HSL3-1</strain>
    </source>
</reference>
<evidence type="ECO:0000256" key="1">
    <source>
        <dbReference type="SAM" id="Phobius"/>
    </source>
</evidence>
<organism evidence="3 4">
    <name type="scientific">Sulfurimonas diazotrophicus</name>
    <dbReference type="NCBI Taxonomy" id="3131939"/>
    <lineage>
        <taxon>Bacteria</taxon>
        <taxon>Pseudomonadati</taxon>
        <taxon>Campylobacterota</taxon>
        <taxon>Epsilonproteobacteria</taxon>
        <taxon>Campylobacterales</taxon>
        <taxon>Sulfurimonadaceae</taxon>
        <taxon>Sulfurimonas</taxon>
    </lineage>
</organism>